<protein>
    <submittedName>
        <fullName evidence="1">Uncharacterized protein</fullName>
    </submittedName>
</protein>
<accession>A0ABU4F5U6</accession>
<sequence>MMSVRDALRSAPIVSGVPGLRLLKVGDDWDLVRTSAQTGLLALAHLRSTGASIGPVLYDGPNERLYYAIATGTADCWDDLPVRHLSTNSWLVAPGMERLDDWFGGWCELPNDDTLTDSEALRTALQHPYVACAQEEARTDAGL</sequence>
<name>A0ABU4F5U6_9ACTN</name>
<reference evidence="1 2" key="1">
    <citation type="submission" date="2023-10" db="EMBL/GenBank/DDBJ databases">
        <title>Characterization of rhizosphere-enriched actinobacteria from wheat plants lab-grown on chernevaya soil.</title>
        <authorList>
            <person name="Tikhonova E.N."/>
            <person name="Konopkin A."/>
            <person name="Kravchenko I.K."/>
        </authorList>
    </citation>
    <scope>NUCLEOTIDE SEQUENCE [LARGE SCALE GENOMIC DNA]</scope>
    <source>
        <strain evidence="1 2">RR29</strain>
    </source>
</reference>
<keyword evidence="2" id="KW-1185">Reference proteome</keyword>
<dbReference type="EMBL" id="JAWMAJ010000013">
    <property type="protein sequence ID" value="MDV7215490.1"/>
    <property type="molecule type" value="Genomic_DNA"/>
</dbReference>
<dbReference type="RefSeq" id="WP_317770352.1">
    <property type="nucleotide sequence ID" value="NZ_JAWMAJ010000013.1"/>
</dbReference>
<proteinExistence type="predicted"/>
<evidence type="ECO:0000313" key="2">
    <source>
        <dbReference type="Proteomes" id="UP001187346"/>
    </source>
</evidence>
<evidence type="ECO:0000313" key="1">
    <source>
        <dbReference type="EMBL" id="MDV7215490.1"/>
    </source>
</evidence>
<organism evidence="1 2">
    <name type="scientific">Streptomyces prunicolor</name>
    <dbReference type="NCBI Taxonomy" id="67348"/>
    <lineage>
        <taxon>Bacteria</taxon>
        <taxon>Bacillati</taxon>
        <taxon>Actinomycetota</taxon>
        <taxon>Actinomycetes</taxon>
        <taxon>Kitasatosporales</taxon>
        <taxon>Streptomycetaceae</taxon>
        <taxon>Streptomyces</taxon>
    </lineage>
</organism>
<gene>
    <name evidence="1" type="ORF">R5A26_05965</name>
</gene>
<comment type="caution">
    <text evidence="1">The sequence shown here is derived from an EMBL/GenBank/DDBJ whole genome shotgun (WGS) entry which is preliminary data.</text>
</comment>
<dbReference type="Proteomes" id="UP001187346">
    <property type="component" value="Unassembled WGS sequence"/>
</dbReference>